<keyword evidence="4 7" id="KW-0812">Transmembrane</keyword>
<dbReference type="InterPro" id="IPR036259">
    <property type="entry name" value="MFS_trans_sf"/>
</dbReference>
<protein>
    <submittedName>
        <fullName evidence="9">MFS transporter</fullName>
    </submittedName>
</protein>
<feature type="transmembrane region" description="Helical" evidence="7">
    <location>
        <begin position="376"/>
        <end position="395"/>
    </location>
</feature>
<reference evidence="9 10" key="1">
    <citation type="submission" date="2019-01" db="EMBL/GenBank/DDBJ databases">
        <title>Ktedonosporobacter rubrisoli SCAWS-G2.</title>
        <authorList>
            <person name="Huang Y."/>
            <person name="Yan B."/>
        </authorList>
    </citation>
    <scope>NUCLEOTIDE SEQUENCE [LARGE SCALE GENOMIC DNA]</scope>
    <source>
        <strain evidence="9 10">SCAWS-G2</strain>
    </source>
</reference>
<dbReference type="PRINTS" id="PR01035">
    <property type="entry name" value="TCRTETA"/>
</dbReference>
<keyword evidence="2" id="KW-0813">Transport</keyword>
<feature type="domain" description="Major facilitator superfamily (MFS) profile" evidence="8">
    <location>
        <begin position="23"/>
        <end position="401"/>
    </location>
</feature>
<evidence type="ECO:0000256" key="5">
    <source>
        <dbReference type="ARBA" id="ARBA00022989"/>
    </source>
</evidence>
<dbReference type="PROSITE" id="PS50850">
    <property type="entry name" value="MFS"/>
    <property type="match status" value="1"/>
</dbReference>
<keyword evidence="3" id="KW-1003">Cell membrane</keyword>
<evidence type="ECO:0000256" key="1">
    <source>
        <dbReference type="ARBA" id="ARBA00004651"/>
    </source>
</evidence>
<evidence type="ECO:0000256" key="2">
    <source>
        <dbReference type="ARBA" id="ARBA00022448"/>
    </source>
</evidence>
<name>A0A4P6JZZ2_KTERU</name>
<feature type="transmembrane region" description="Helical" evidence="7">
    <location>
        <begin position="221"/>
        <end position="242"/>
    </location>
</feature>
<feature type="transmembrane region" description="Helical" evidence="7">
    <location>
        <begin position="285"/>
        <end position="302"/>
    </location>
</feature>
<comment type="subcellular location">
    <subcellularLocation>
        <location evidence="1">Cell membrane</location>
        <topology evidence="1">Multi-pass membrane protein</topology>
    </subcellularLocation>
</comment>
<dbReference type="PANTHER" id="PTHR23517:SF2">
    <property type="entry name" value="MULTIDRUG RESISTANCE PROTEIN MDTH"/>
    <property type="match status" value="1"/>
</dbReference>
<dbReference type="OrthoDB" id="5379144at2"/>
<dbReference type="RefSeq" id="WP_129892549.1">
    <property type="nucleotide sequence ID" value="NZ_CP035758.1"/>
</dbReference>
<dbReference type="InterPro" id="IPR050171">
    <property type="entry name" value="MFS_Transporters"/>
</dbReference>
<accession>A0A4P6JZZ2</accession>
<evidence type="ECO:0000259" key="8">
    <source>
        <dbReference type="PROSITE" id="PS50850"/>
    </source>
</evidence>
<feature type="transmembrane region" description="Helical" evidence="7">
    <location>
        <begin position="150"/>
        <end position="172"/>
    </location>
</feature>
<dbReference type="InterPro" id="IPR020846">
    <property type="entry name" value="MFS_dom"/>
</dbReference>
<dbReference type="Gene3D" id="1.20.1250.20">
    <property type="entry name" value="MFS general substrate transporter like domains"/>
    <property type="match status" value="1"/>
</dbReference>
<keyword evidence="10" id="KW-1185">Reference proteome</keyword>
<evidence type="ECO:0000256" key="3">
    <source>
        <dbReference type="ARBA" id="ARBA00022475"/>
    </source>
</evidence>
<feature type="transmembrane region" description="Helical" evidence="7">
    <location>
        <begin position="254"/>
        <end position="273"/>
    </location>
</feature>
<feature type="transmembrane region" description="Helical" evidence="7">
    <location>
        <begin position="347"/>
        <end position="370"/>
    </location>
</feature>
<dbReference type="PANTHER" id="PTHR23517">
    <property type="entry name" value="RESISTANCE PROTEIN MDTM, PUTATIVE-RELATED-RELATED"/>
    <property type="match status" value="1"/>
</dbReference>
<feature type="transmembrane region" description="Helical" evidence="7">
    <location>
        <begin position="178"/>
        <end position="195"/>
    </location>
</feature>
<dbReference type="GO" id="GO:0005886">
    <property type="term" value="C:plasma membrane"/>
    <property type="evidence" value="ECO:0007669"/>
    <property type="project" value="UniProtKB-SubCell"/>
</dbReference>
<feature type="transmembrane region" description="Helical" evidence="7">
    <location>
        <begin position="26"/>
        <end position="49"/>
    </location>
</feature>
<dbReference type="InterPro" id="IPR011701">
    <property type="entry name" value="MFS"/>
</dbReference>
<evidence type="ECO:0000313" key="10">
    <source>
        <dbReference type="Proteomes" id="UP000290365"/>
    </source>
</evidence>
<dbReference type="SUPFAM" id="SSF103473">
    <property type="entry name" value="MFS general substrate transporter"/>
    <property type="match status" value="1"/>
</dbReference>
<evidence type="ECO:0000256" key="7">
    <source>
        <dbReference type="SAM" id="Phobius"/>
    </source>
</evidence>
<dbReference type="KEGG" id="kbs:EPA93_38175"/>
<evidence type="ECO:0000256" key="4">
    <source>
        <dbReference type="ARBA" id="ARBA00022692"/>
    </source>
</evidence>
<evidence type="ECO:0000256" key="6">
    <source>
        <dbReference type="ARBA" id="ARBA00023136"/>
    </source>
</evidence>
<proteinExistence type="predicted"/>
<dbReference type="EMBL" id="CP035758">
    <property type="protein sequence ID" value="QBD81488.1"/>
    <property type="molecule type" value="Genomic_DNA"/>
</dbReference>
<gene>
    <name evidence="9" type="ORF">EPA93_38175</name>
</gene>
<dbReference type="InterPro" id="IPR001958">
    <property type="entry name" value="Tet-R_TetA/multi-R_MdtG-like"/>
</dbReference>
<dbReference type="AlphaFoldDB" id="A0A4P6JZZ2"/>
<evidence type="ECO:0000313" key="9">
    <source>
        <dbReference type="EMBL" id="QBD81488.1"/>
    </source>
</evidence>
<keyword evidence="6 7" id="KW-0472">Membrane</keyword>
<keyword evidence="5 7" id="KW-1133">Transmembrane helix</keyword>
<feature type="transmembrane region" description="Helical" evidence="7">
    <location>
        <begin position="308"/>
        <end position="326"/>
    </location>
</feature>
<dbReference type="Proteomes" id="UP000290365">
    <property type="component" value="Chromosome"/>
</dbReference>
<feature type="transmembrane region" description="Helical" evidence="7">
    <location>
        <begin position="114"/>
        <end position="138"/>
    </location>
</feature>
<dbReference type="Pfam" id="PF07690">
    <property type="entry name" value="MFS_1"/>
    <property type="match status" value="1"/>
</dbReference>
<dbReference type="GO" id="GO:0022857">
    <property type="term" value="F:transmembrane transporter activity"/>
    <property type="evidence" value="ECO:0007669"/>
    <property type="project" value="InterPro"/>
</dbReference>
<organism evidence="9 10">
    <name type="scientific">Ktedonosporobacter rubrisoli</name>
    <dbReference type="NCBI Taxonomy" id="2509675"/>
    <lineage>
        <taxon>Bacteria</taxon>
        <taxon>Bacillati</taxon>
        <taxon>Chloroflexota</taxon>
        <taxon>Ktedonobacteria</taxon>
        <taxon>Ktedonobacterales</taxon>
        <taxon>Ktedonosporobacteraceae</taxon>
        <taxon>Ktedonosporobacter</taxon>
    </lineage>
</organism>
<sequence length="404" mass="44417">MKQLLLQARGRPDLSAAARLSIATRLLLTSAFLMNVGQFMILPFLAVYLTTTLHYPAWQVGTLLSANILCTRALPLAAGMIGDRLSHSTTILTGILVRSLGFLGLALFQSFPFLLGATLLMGTGGALYNPSIHSVFAAQPAEQHKRIFSTLNQVLNLGAVLGPLLGSLLLLFGPQLPFFGGSGLFFLIALTLFFFRQQYRTSATRTQLVDSFRQVLGHKHFMLFTLFMVLFWILFTQLTVAFPLEAFRISHNDFYVSAVYWVNGGTGFVLMAIVLKKVFQRYNPMYLVSIGMLCTGLGFALIQFFHTGFWLLCCVGIYTLGETLVLPGSDMVVADISTSSQENAGAFFGMFSLSWALGGAIGNYLGTALIESGDPAWSWTLYGLIGLVGCILTLWQARWRHKRA</sequence>